<feature type="compositionally biased region" description="Polar residues" evidence="1">
    <location>
        <begin position="47"/>
        <end position="62"/>
    </location>
</feature>
<feature type="compositionally biased region" description="Basic and acidic residues" evidence="1">
    <location>
        <begin position="124"/>
        <end position="136"/>
    </location>
</feature>
<proteinExistence type="predicted"/>
<feature type="region of interest" description="Disordered" evidence="1">
    <location>
        <begin position="1"/>
        <end position="105"/>
    </location>
</feature>
<gene>
    <name evidence="2" type="ORF">FSB_LOCUS16204</name>
</gene>
<accession>A0A2N9FM36</accession>
<organism evidence="2">
    <name type="scientific">Fagus sylvatica</name>
    <name type="common">Beechnut</name>
    <dbReference type="NCBI Taxonomy" id="28930"/>
    <lineage>
        <taxon>Eukaryota</taxon>
        <taxon>Viridiplantae</taxon>
        <taxon>Streptophyta</taxon>
        <taxon>Embryophyta</taxon>
        <taxon>Tracheophyta</taxon>
        <taxon>Spermatophyta</taxon>
        <taxon>Magnoliopsida</taxon>
        <taxon>eudicotyledons</taxon>
        <taxon>Gunneridae</taxon>
        <taxon>Pentapetalae</taxon>
        <taxon>rosids</taxon>
        <taxon>fabids</taxon>
        <taxon>Fagales</taxon>
        <taxon>Fagaceae</taxon>
        <taxon>Fagus</taxon>
    </lineage>
</organism>
<feature type="compositionally biased region" description="Basic residues" evidence="1">
    <location>
        <begin position="137"/>
        <end position="147"/>
    </location>
</feature>
<feature type="compositionally biased region" description="Basic and acidic residues" evidence="1">
    <location>
        <begin position="63"/>
        <end position="90"/>
    </location>
</feature>
<feature type="region of interest" description="Disordered" evidence="1">
    <location>
        <begin position="124"/>
        <end position="185"/>
    </location>
</feature>
<evidence type="ECO:0000256" key="1">
    <source>
        <dbReference type="SAM" id="MobiDB-lite"/>
    </source>
</evidence>
<dbReference type="EMBL" id="OIVN01000989">
    <property type="protein sequence ID" value="SPC88322.1"/>
    <property type="molecule type" value="Genomic_DNA"/>
</dbReference>
<sequence length="221" mass="24864">MSAVPSSSRHPRSVVQRESKSSARKISSEMPYGPSWRTEASYKLSDETTTGGASVVASSQHTDPNDRSFGRTNRWGESKEFSSHNFDRGNARRSLKYSSTASRAEDSEKIIFELRREIWDLKQEVRGRSPAKERPRNRVNALKRKNTGHNSCGEDFSKTSCSQSESRSLTPQQVPRQPLESEGIRDLARLSTLEGIHRQKSIPLEKLFVQEGSTPSGRLLI</sequence>
<name>A0A2N9FM36_FAGSY</name>
<feature type="compositionally biased region" description="Polar residues" evidence="1">
    <location>
        <begin position="158"/>
        <end position="175"/>
    </location>
</feature>
<feature type="compositionally biased region" description="Low complexity" evidence="1">
    <location>
        <begin position="1"/>
        <end position="14"/>
    </location>
</feature>
<dbReference type="AlphaFoldDB" id="A0A2N9FM36"/>
<protein>
    <submittedName>
        <fullName evidence="2">Uncharacterized protein</fullName>
    </submittedName>
</protein>
<evidence type="ECO:0000313" key="2">
    <source>
        <dbReference type="EMBL" id="SPC88322.1"/>
    </source>
</evidence>
<reference evidence="2" key="1">
    <citation type="submission" date="2018-02" db="EMBL/GenBank/DDBJ databases">
        <authorList>
            <person name="Cohen D.B."/>
            <person name="Kent A.D."/>
        </authorList>
    </citation>
    <scope>NUCLEOTIDE SEQUENCE</scope>
</reference>